<dbReference type="RefSeq" id="WP_343064863.1">
    <property type="nucleotide sequence ID" value="NZ_JACHJO010000001.1"/>
</dbReference>
<dbReference type="EMBL" id="JACHJO010000001">
    <property type="protein sequence ID" value="MBB6118384.1"/>
    <property type="molecule type" value="Genomic_DNA"/>
</dbReference>
<name>A0A841IK99_9ACTN</name>
<dbReference type="Pfam" id="PF19950">
    <property type="entry name" value="DUF6412"/>
    <property type="match status" value="1"/>
</dbReference>
<keyword evidence="2" id="KW-0812">Transmembrane</keyword>
<proteinExistence type="predicted"/>
<evidence type="ECO:0000256" key="2">
    <source>
        <dbReference type="SAM" id="Phobius"/>
    </source>
</evidence>
<gene>
    <name evidence="3" type="ORF">FHS13_000312</name>
</gene>
<feature type="region of interest" description="Disordered" evidence="1">
    <location>
        <begin position="68"/>
        <end position="96"/>
    </location>
</feature>
<dbReference type="AlphaFoldDB" id="A0A841IK99"/>
<comment type="caution">
    <text evidence="3">The sequence shown here is derived from an EMBL/GenBank/DDBJ whole genome shotgun (WGS) entry which is preliminary data.</text>
</comment>
<sequence length="96" mass="10060">MANALLALLEFVLLGTVPAEPLPVPAPLALLFVAVGAVVAWYFLRGSAPGPATEAVATAARAMRRRSEQLPVLPLRDPDAAGRPRPRAPGRSLTAR</sequence>
<reference evidence="3 4" key="1">
    <citation type="submission" date="2020-08" db="EMBL/GenBank/DDBJ databases">
        <title>Genomic Encyclopedia of Type Strains, Phase III (KMG-III): the genomes of soil and plant-associated and newly described type strains.</title>
        <authorList>
            <person name="Whitman W."/>
        </authorList>
    </citation>
    <scope>NUCLEOTIDE SEQUENCE [LARGE SCALE GENOMIC DNA]</scope>
    <source>
        <strain evidence="3 4">CECT 8712</strain>
    </source>
</reference>
<protein>
    <submittedName>
        <fullName evidence="3">Uncharacterized protein</fullName>
    </submittedName>
</protein>
<feature type="transmembrane region" description="Helical" evidence="2">
    <location>
        <begin position="29"/>
        <end position="44"/>
    </location>
</feature>
<evidence type="ECO:0000313" key="3">
    <source>
        <dbReference type="EMBL" id="MBB6118384.1"/>
    </source>
</evidence>
<organism evidence="3 4">
    <name type="scientific">Nocardiopsis algeriensis</name>
    <dbReference type="NCBI Taxonomy" id="1478215"/>
    <lineage>
        <taxon>Bacteria</taxon>
        <taxon>Bacillati</taxon>
        <taxon>Actinomycetota</taxon>
        <taxon>Actinomycetes</taxon>
        <taxon>Streptosporangiales</taxon>
        <taxon>Nocardiopsidaceae</taxon>
        <taxon>Nocardiopsis</taxon>
    </lineage>
</organism>
<dbReference type="Proteomes" id="UP000536604">
    <property type="component" value="Unassembled WGS sequence"/>
</dbReference>
<evidence type="ECO:0000256" key="1">
    <source>
        <dbReference type="SAM" id="MobiDB-lite"/>
    </source>
</evidence>
<accession>A0A841IK99</accession>
<dbReference type="InterPro" id="IPR045635">
    <property type="entry name" value="DUF6412"/>
</dbReference>
<evidence type="ECO:0000313" key="4">
    <source>
        <dbReference type="Proteomes" id="UP000536604"/>
    </source>
</evidence>
<keyword evidence="2" id="KW-0472">Membrane</keyword>
<keyword evidence="4" id="KW-1185">Reference proteome</keyword>
<keyword evidence="2" id="KW-1133">Transmembrane helix</keyword>